<accession>A0A2N5E4J3</accession>
<keyword evidence="5 9" id="KW-0378">Hydrolase</keyword>
<evidence type="ECO:0000256" key="3">
    <source>
        <dbReference type="ARBA" id="ARBA00022723"/>
    </source>
</evidence>
<comment type="caution">
    <text evidence="9">The sequence shown here is derived from an EMBL/GenBank/DDBJ whole genome shotgun (WGS) entry which is preliminary data.</text>
</comment>
<organism evidence="9 10">
    <name type="scientific">Chimaeribacter californicus</name>
    <dbReference type="NCBI Taxonomy" id="2060067"/>
    <lineage>
        <taxon>Bacteria</taxon>
        <taxon>Pseudomonadati</taxon>
        <taxon>Pseudomonadota</taxon>
        <taxon>Gammaproteobacteria</taxon>
        <taxon>Enterobacterales</taxon>
        <taxon>Yersiniaceae</taxon>
        <taxon>Chimaeribacter</taxon>
    </lineage>
</organism>
<reference evidence="9 10" key="1">
    <citation type="submission" date="2017-12" db="EMBL/GenBank/DDBJ databases">
        <title>Characterization of six clinical isolates of Enterochimera gen. nov., a novel genus of the Yersiniaciae family and the three species Enterochimera arupensis sp. nov., Enterochimera coloradensis sp. nov, and Enterochimera californica sp. nov.</title>
        <authorList>
            <person name="Rossi A."/>
            <person name="Fisher M."/>
        </authorList>
    </citation>
    <scope>NUCLEOTIDE SEQUENCE [LARGE SCALE GENOMIC DNA]</scope>
    <source>
        <strain evidence="10">2015-Iso6</strain>
    </source>
</reference>
<evidence type="ECO:0000256" key="1">
    <source>
        <dbReference type="ARBA" id="ARBA00006249"/>
    </source>
</evidence>
<evidence type="ECO:0000313" key="10">
    <source>
        <dbReference type="Proteomes" id="UP000234240"/>
    </source>
</evidence>
<gene>
    <name evidence="9" type="ORF">CYR55_13160</name>
</gene>
<dbReference type="PANTHER" id="PTHR33938">
    <property type="entry name" value="FERULOYL ESTERASE B-RELATED"/>
    <property type="match status" value="1"/>
</dbReference>
<evidence type="ECO:0000256" key="7">
    <source>
        <dbReference type="ARBA" id="ARBA00023157"/>
    </source>
</evidence>
<name>A0A2N5E4J3_9GAMM</name>
<keyword evidence="4 8" id="KW-0732">Signal</keyword>
<proteinExistence type="inferred from homology"/>
<dbReference type="EMBL" id="PJZF01000010">
    <property type="protein sequence ID" value="PLR35909.1"/>
    <property type="molecule type" value="Genomic_DNA"/>
</dbReference>
<sequence length="581" mass="62860">MVFIRNKHYRALFTVITLGMGGLSVNAHSAENSVPALSVIKPATGCAALTHIDLTEIGGAGSKITSATETMQNGAAFCSVEGTLAPAIGFRVELPMASWRQRFLQVGCGGLCGRIDLQAGAAAGCAPLNSNGFAIASTNMGHIQEEEDFGKDEQKRKDFAYRGVHLTAVASKKIIEVFYHRPAAHAYFDGCSDGGREALMEAQRYPHDFNGVIAGAAAMNFQTQNALYHTWQAVTNTGSDGKAIITAAQLPLIHQAVLAHCDALDGQKDGLIADPQACHFDVSTLRCKTGDNGQPCLSDLQVSTLRRLYDGPRAEGSGQKMIVGGPQYGSELAWAGVFIPQTASDPIFSRIIALPVLKYMSFVNNPPAGYTLKDLHFTRDTFDALRALHPLYDATNPDLSAFAAAGGKLIIWHGWADPHISPLNSVAYHTAVGKTMGEAKRDSFERLYLLPGVYHCSGGEGPSLIDLLTPMVNWVERGHAPQAITTWQAAPQQKNSFGQPMIDKGNRPPMPPKGQQPPTHLETIPANAVSRPVFPYPDYAVYSGKGDVNRADSYARKPLHQTYDAYHWLGEDFYTPYTFIK</sequence>
<dbReference type="OrthoDB" id="7197884at2"/>
<keyword evidence="10" id="KW-1185">Reference proteome</keyword>
<keyword evidence="2" id="KW-0719">Serine esterase</keyword>
<evidence type="ECO:0000256" key="5">
    <source>
        <dbReference type="ARBA" id="ARBA00022801"/>
    </source>
</evidence>
<dbReference type="Proteomes" id="UP000234240">
    <property type="component" value="Unassembled WGS sequence"/>
</dbReference>
<dbReference type="GO" id="GO:0052689">
    <property type="term" value="F:carboxylic ester hydrolase activity"/>
    <property type="evidence" value="ECO:0007669"/>
    <property type="project" value="UniProtKB-KW"/>
</dbReference>
<dbReference type="SUPFAM" id="SSF53474">
    <property type="entry name" value="alpha/beta-Hydrolases"/>
    <property type="match status" value="1"/>
</dbReference>
<evidence type="ECO:0000256" key="4">
    <source>
        <dbReference type="ARBA" id="ARBA00022729"/>
    </source>
</evidence>
<dbReference type="InterPro" id="IPR011118">
    <property type="entry name" value="Tannase/feruloyl_esterase"/>
</dbReference>
<comment type="similarity">
    <text evidence="1">Belongs to the tannase family.</text>
</comment>
<dbReference type="PANTHER" id="PTHR33938:SF15">
    <property type="entry name" value="FERULOYL ESTERASE B-RELATED"/>
    <property type="match status" value="1"/>
</dbReference>
<feature type="signal peptide" evidence="8">
    <location>
        <begin position="1"/>
        <end position="29"/>
    </location>
</feature>
<keyword evidence="6" id="KW-0106">Calcium</keyword>
<feature type="chain" id="PRO_5014943970" evidence="8">
    <location>
        <begin position="30"/>
        <end position="581"/>
    </location>
</feature>
<protein>
    <submittedName>
        <fullName evidence="9">Tannase/feruloyl esterase family alpha/beta hydrolase</fullName>
    </submittedName>
</protein>
<evidence type="ECO:0000256" key="2">
    <source>
        <dbReference type="ARBA" id="ARBA00022487"/>
    </source>
</evidence>
<dbReference type="Pfam" id="PF07519">
    <property type="entry name" value="Tannase"/>
    <property type="match status" value="1"/>
</dbReference>
<dbReference type="RefSeq" id="WP_101816573.1">
    <property type="nucleotide sequence ID" value="NZ_PJZF01000010.1"/>
</dbReference>
<evidence type="ECO:0000256" key="8">
    <source>
        <dbReference type="SAM" id="SignalP"/>
    </source>
</evidence>
<dbReference type="Gene3D" id="3.40.50.1820">
    <property type="entry name" value="alpha/beta hydrolase"/>
    <property type="match status" value="1"/>
</dbReference>
<keyword evidence="7" id="KW-1015">Disulfide bond</keyword>
<dbReference type="InterPro" id="IPR029058">
    <property type="entry name" value="AB_hydrolase_fold"/>
</dbReference>
<dbReference type="GO" id="GO:0046872">
    <property type="term" value="F:metal ion binding"/>
    <property type="evidence" value="ECO:0007669"/>
    <property type="project" value="UniProtKB-KW"/>
</dbReference>
<evidence type="ECO:0000313" key="9">
    <source>
        <dbReference type="EMBL" id="PLR35909.1"/>
    </source>
</evidence>
<dbReference type="AlphaFoldDB" id="A0A2N5E4J3"/>
<evidence type="ECO:0000256" key="6">
    <source>
        <dbReference type="ARBA" id="ARBA00022837"/>
    </source>
</evidence>
<keyword evidence="3" id="KW-0479">Metal-binding</keyword>